<comment type="caution">
    <text evidence="2">The sequence shown here is derived from an EMBL/GenBank/DDBJ whole genome shotgun (WGS) entry which is preliminary data.</text>
</comment>
<gene>
    <name evidence="2" type="ORF">AAFF_G00087840</name>
</gene>
<dbReference type="Proteomes" id="UP001221898">
    <property type="component" value="Unassembled WGS sequence"/>
</dbReference>
<keyword evidence="3" id="KW-1185">Reference proteome</keyword>
<sequence>MENIGDLHAASRHEQPPAAADLMSASAAAHARSMGMASILDAGGDYHHHHHQHQHRPPDHHGLAGHLHPAAMSTLAACDRLAGNVTGSFTLMRGDDRGLAASMNNLYAPYHKDVAGMGQSLSPLSGSGLGGIHNSQQGLPSYAHPGAPPPCPRRRC</sequence>
<evidence type="ECO:0000313" key="3">
    <source>
        <dbReference type="Proteomes" id="UP001221898"/>
    </source>
</evidence>
<name>A0AAD7RWH5_9TELE</name>
<protein>
    <submittedName>
        <fullName evidence="2">Uncharacterized protein</fullName>
    </submittedName>
</protein>
<dbReference type="EMBL" id="JAINUG010000155">
    <property type="protein sequence ID" value="KAJ8391643.1"/>
    <property type="molecule type" value="Genomic_DNA"/>
</dbReference>
<feature type="compositionally biased region" description="Pro residues" evidence="1">
    <location>
        <begin position="146"/>
        <end position="156"/>
    </location>
</feature>
<reference evidence="2" key="1">
    <citation type="journal article" date="2023" name="Science">
        <title>Genome structures resolve the early diversification of teleost fishes.</title>
        <authorList>
            <person name="Parey E."/>
            <person name="Louis A."/>
            <person name="Montfort J."/>
            <person name="Bouchez O."/>
            <person name="Roques C."/>
            <person name="Iampietro C."/>
            <person name="Lluch J."/>
            <person name="Castinel A."/>
            <person name="Donnadieu C."/>
            <person name="Desvignes T."/>
            <person name="Floi Bucao C."/>
            <person name="Jouanno E."/>
            <person name="Wen M."/>
            <person name="Mejri S."/>
            <person name="Dirks R."/>
            <person name="Jansen H."/>
            <person name="Henkel C."/>
            <person name="Chen W.J."/>
            <person name="Zahm M."/>
            <person name="Cabau C."/>
            <person name="Klopp C."/>
            <person name="Thompson A.W."/>
            <person name="Robinson-Rechavi M."/>
            <person name="Braasch I."/>
            <person name="Lecointre G."/>
            <person name="Bobe J."/>
            <person name="Postlethwait J.H."/>
            <person name="Berthelot C."/>
            <person name="Roest Crollius H."/>
            <person name="Guiguen Y."/>
        </authorList>
    </citation>
    <scope>NUCLEOTIDE SEQUENCE</scope>
    <source>
        <strain evidence="2">NC1722</strain>
    </source>
</reference>
<organism evidence="2 3">
    <name type="scientific">Aldrovandia affinis</name>
    <dbReference type="NCBI Taxonomy" id="143900"/>
    <lineage>
        <taxon>Eukaryota</taxon>
        <taxon>Metazoa</taxon>
        <taxon>Chordata</taxon>
        <taxon>Craniata</taxon>
        <taxon>Vertebrata</taxon>
        <taxon>Euteleostomi</taxon>
        <taxon>Actinopterygii</taxon>
        <taxon>Neopterygii</taxon>
        <taxon>Teleostei</taxon>
        <taxon>Notacanthiformes</taxon>
        <taxon>Halosauridae</taxon>
        <taxon>Aldrovandia</taxon>
    </lineage>
</organism>
<proteinExistence type="predicted"/>
<evidence type="ECO:0000313" key="2">
    <source>
        <dbReference type="EMBL" id="KAJ8391643.1"/>
    </source>
</evidence>
<feature type="region of interest" description="Disordered" evidence="1">
    <location>
        <begin position="1"/>
        <end position="26"/>
    </location>
</feature>
<accession>A0AAD7RWH5</accession>
<evidence type="ECO:0000256" key="1">
    <source>
        <dbReference type="SAM" id="MobiDB-lite"/>
    </source>
</evidence>
<dbReference type="AlphaFoldDB" id="A0AAD7RWH5"/>
<feature type="region of interest" description="Disordered" evidence="1">
    <location>
        <begin position="126"/>
        <end position="156"/>
    </location>
</feature>